<protein>
    <submittedName>
        <fullName evidence="3">Transposase</fullName>
    </submittedName>
</protein>
<dbReference type="Proteomes" id="UP000046393">
    <property type="component" value="Unplaced"/>
</dbReference>
<evidence type="ECO:0000256" key="1">
    <source>
        <dbReference type="SAM" id="Phobius"/>
    </source>
</evidence>
<feature type="transmembrane region" description="Helical" evidence="1">
    <location>
        <begin position="12"/>
        <end position="30"/>
    </location>
</feature>
<organism evidence="2 3">
    <name type="scientific">Syphacia muris</name>
    <dbReference type="NCBI Taxonomy" id="451379"/>
    <lineage>
        <taxon>Eukaryota</taxon>
        <taxon>Metazoa</taxon>
        <taxon>Ecdysozoa</taxon>
        <taxon>Nematoda</taxon>
        <taxon>Chromadorea</taxon>
        <taxon>Rhabditida</taxon>
        <taxon>Spirurina</taxon>
        <taxon>Oxyuridomorpha</taxon>
        <taxon>Oxyuroidea</taxon>
        <taxon>Oxyuridae</taxon>
        <taxon>Syphacia</taxon>
    </lineage>
</organism>
<dbReference type="WBParaSite" id="SMUV_0000803101-mRNA-1">
    <property type="protein sequence ID" value="SMUV_0000803101-mRNA-1"/>
    <property type="gene ID" value="SMUV_0000803101"/>
</dbReference>
<keyword evidence="1" id="KW-0812">Transmembrane</keyword>
<accession>A0A0N5AT86</accession>
<keyword evidence="1" id="KW-0472">Membrane</keyword>
<sequence length="68" mass="7548">MKKGELSNNWTAALNVLACAAAGTGWPIYIRNFCSEQDISPLEALDQVICKQKYHLIDILSLKNPWAA</sequence>
<proteinExistence type="predicted"/>
<keyword evidence="2" id="KW-1185">Reference proteome</keyword>
<reference evidence="3" key="1">
    <citation type="submission" date="2017-02" db="UniProtKB">
        <authorList>
            <consortium name="WormBaseParasite"/>
        </authorList>
    </citation>
    <scope>IDENTIFICATION</scope>
</reference>
<dbReference type="AlphaFoldDB" id="A0A0N5AT86"/>
<evidence type="ECO:0000313" key="2">
    <source>
        <dbReference type="Proteomes" id="UP000046393"/>
    </source>
</evidence>
<keyword evidence="1" id="KW-1133">Transmembrane helix</keyword>
<evidence type="ECO:0000313" key="3">
    <source>
        <dbReference type="WBParaSite" id="SMUV_0000803101-mRNA-1"/>
    </source>
</evidence>
<name>A0A0N5AT86_9BILA</name>